<accession>A0AAW1CMS8</accession>
<dbReference type="Pfam" id="PF00520">
    <property type="entry name" value="Ion_trans"/>
    <property type="match status" value="1"/>
</dbReference>
<feature type="transmembrane region" description="Helical" evidence="12">
    <location>
        <begin position="149"/>
        <end position="167"/>
    </location>
</feature>
<dbReference type="AlphaFoldDB" id="A0AAW1CMS8"/>
<keyword evidence="15" id="KW-1185">Reference proteome</keyword>
<evidence type="ECO:0000256" key="11">
    <source>
        <dbReference type="SAM" id="MobiDB-lite"/>
    </source>
</evidence>
<evidence type="ECO:0000313" key="14">
    <source>
        <dbReference type="EMBL" id="KAK9499370.1"/>
    </source>
</evidence>
<reference evidence="14 15" key="1">
    <citation type="submission" date="2022-12" db="EMBL/GenBank/DDBJ databases">
        <title>Chromosome-level genome assembly of true bugs.</title>
        <authorList>
            <person name="Ma L."/>
            <person name="Li H."/>
        </authorList>
    </citation>
    <scope>NUCLEOTIDE SEQUENCE [LARGE SCALE GENOMIC DNA]</scope>
    <source>
        <strain evidence="14">Lab_2022b</strain>
    </source>
</reference>
<evidence type="ECO:0000259" key="13">
    <source>
        <dbReference type="Pfam" id="PF00520"/>
    </source>
</evidence>
<dbReference type="Proteomes" id="UP001461498">
    <property type="component" value="Unassembled WGS sequence"/>
</dbReference>
<name>A0AAW1CMS8_9HEMI</name>
<evidence type="ECO:0000256" key="2">
    <source>
        <dbReference type="ARBA" id="ARBA00022448"/>
    </source>
</evidence>
<evidence type="ECO:0000256" key="3">
    <source>
        <dbReference type="ARBA" id="ARBA00022692"/>
    </source>
</evidence>
<keyword evidence="2" id="KW-0813">Transport</keyword>
<comment type="caution">
    <text evidence="14">The sequence shown here is derived from an EMBL/GenBank/DDBJ whole genome shotgun (WGS) entry which is preliminary data.</text>
</comment>
<organism evidence="14 15">
    <name type="scientific">Rhynocoris fuscipes</name>
    <dbReference type="NCBI Taxonomy" id="488301"/>
    <lineage>
        <taxon>Eukaryota</taxon>
        <taxon>Metazoa</taxon>
        <taxon>Ecdysozoa</taxon>
        <taxon>Arthropoda</taxon>
        <taxon>Hexapoda</taxon>
        <taxon>Insecta</taxon>
        <taxon>Pterygota</taxon>
        <taxon>Neoptera</taxon>
        <taxon>Paraneoptera</taxon>
        <taxon>Hemiptera</taxon>
        <taxon>Heteroptera</taxon>
        <taxon>Panheteroptera</taxon>
        <taxon>Cimicomorpha</taxon>
        <taxon>Reduviidae</taxon>
        <taxon>Harpactorinae</taxon>
        <taxon>Harpactorini</taxon>
        <taxon>Rhynocoris</taxon>
    </lineage>
</organism>
<dbReference type="PANTHER" id="PTHR47143">
    <property type="entry name" value="TRANSIENT RECEPTOR POTENTIAL CATION CHANNEL PROTEIN PAINLESS"/>
    <property type="match status" value="1"/>
</dbReference>
<proteinExistence type="predicted"/>
<feature type="transmembrane region" description="Helical" evidence="12">
    <location>
        <begin position="29"/>
        <end position="49"/>
    </location>
</feature>
<dbReference type="GO" id="GO:1902495">
    <property type="term" value="C:transmembrane transporter complex"/>
    <property type="evidence" value="ECO:0007669"/>
    <property type="project" value="TreeGrafter"/>
</dbReference>
<keyword evidence="6" id="KW-0040">ANK repeat</keyword>
<sequence>MVQHGRVELLAHPLSQKYLQMKWNSYGKYFHIVHLLIYSIFLLMVTLFVSNLMDSTPPFNKSTSNSSQLLCYEPDYSEEYKNKPASTIECMCALGISIYVILNALRELLQLFQQRWQYLLDPTNLVSWLLYTSALLMVMPIFTGSSDCLQISCASVTVFLSWFTLLLNLQRFDLVGIYVVMFLEILQTLIKVLVVFSILIIAFGLSFFILLSRGEHKSFVSVPMSLMRTFSMMLGEIDFLGTYVHPYLEPDKTTTSLLFPLTSFFILGLFMVLMPILLMNLLIGLAVGDIESVRRNAQLKRLAMQVVLHTELERKLPQVLLEKVDKVELIEFPNENKGKLGFIDHILRMWFCSPFSEDENNEDYITEEMDKMKRRLKDISKTLECQGQLLKLIVQKMEIKTEADEVDEGVSPKDLKAPPGIGSKWTSPRVRNKLKTALSFSKAQSPK</sequence>
<feature type="region of interest" description="Disordered" evidence="11">
    <location>
        <begin position="404"/>
        <end position="428"/>
    </location>
</feature>
<feature type="transmembrane region" description="Helical" evidence="12">
    <location>
        <begin position="196"/>
        <end position="214"/>
    </location>
</feature>
<evidence type="ECO:0000256" key="4">
    <source>
        <dbReference type="ARBA" id="ARBA00022737"/>
    </source>
</evidence>
<keyword evidence="9" id="KW-0325">Glycoprotein</keyword>
<protein>
    <recommendedName>
        <fullName evidence="13">Ion transport domain-containing protein</fullName>
    </recommendedName>
</protein>
<dbReference type="InterPro" id="IPR005821">
    <property type="entry name" value="Ion_trans_dom"/>
</dbReference>
<evidence type="ECO:0000256" key="8">
    <source>
        <dbReference type="ARBA" id="ARBA00023136"/>
    </source>
</evidence>
<feature type="transmembrane region" description="Helical" evidence="12">
    <location>
        <begin position="85"/>
        <end position="105"/>
    </location>
</feature>
<keyword evidence="3 12" id="KW-0812">Transmembrane</keyword>
<evidence type="ECO:0000256" key="5">
    <source>
        <dbReference type="ARBA" id="ARBA00022989"/>
    </source>
</evidence>
<dbReference type="PANTHER" id="PTHR47143:SF1">
    <property type="entry name" value="ION_TRANS DOMAIN-CONTAINING PROTEIN"/>
    <property type="match status" value="1"/>
</dbReference>
<comment type="subcellular location">
    <subcellularLocation>
        <location evidence="1">Membrane</location>
        <topology evidence="1">Multi-pass membrane protein</topology>
    </subcellularLocation>
</comment>
<feature type="domain" description="Ion transport" evidence="13">
    <location>
        <begin position="59"/>
        <end position="297"/>
    </location>
</feature>
<dbReference type="GO" id="GO:0005216">
    <property type="term" value="F:monoatomic ion channel activity"/>
    <property type="evidence" value="ECO:0007669"/>
    <property type="project" value="InterPro"/>
</dbReference>
<evidence type="ECO:0000256" key="9">
    <source>
        <dbReference type="ARBA" id="ARBA00023180"/>
    </source>
</evidence>
<evidence type="ECO:0000313" key="15">
    <source>
        <dbReference type="Proteomes" id="UP001461498"/>
    </source>
</evidence>
<feature type="transmembrane region" description="Helical" evidence="12">
    <location>
        <begin position="125"/>
        <end position="143"/>
    </location>
</feature>
<keyword evidence="5 12" id="KW-1133">Transmembrane helix</keyword>
<evidence type="ECO:0000256" key="6">
    <source>
        <dbReference type="ARBA" id="ARBA00023043"/>
    </source>
</evidence>
<dbReference type="EMBL" id="JAPXFL010000011">
    <property type="protein sequence ID" value="KAK9499370.1"/>
    <property type="molecule type" value="Genomic_DNA"/>
</dbReference>
<gene>
    <name evidence="14" type="ORF">O3M35_002418</name>
</gene>
<keyword evidence="4" id="KW-0677">Repeat</keyword>
<evidence type="ECO:0000256" key="12">
    <source>
        <dbReference type="SAM" id="Phobius"/>
    </source>
</evidence>
<keyword evidence="8 12" id="KW-0472">Membrane</keyword>
<feature type="transmembrane region" description="Helical" evidence="12">
    <location>
        <begin position="264"/>
        <end position="287"/>
    </location>
</feature>
<evidence type="ECO:0000256" key="1">
    <source>
        <dbReference type="ARBA" id="ARBA00004141"/>
    </source>
</evidence>
<dbReference type="InterPro" id="IPR052076">
    <property type="entry name" value="TRP_cation_channel"/>
</dbReference>
<evidence type="ECO:0000256" key="10">
    <source>
        <dbReference type="ARBA" id="ARBA00023303"/>
    </source>
</evidence>
<keyword evidence="7" id="KW-0406">Ion transport</keyword>
<evidence type="ECO:0000256" key="7">
    <source>
        <dbReference type="ARBA" id="ARBA00023065"/>
    </source>
</evidence>
<keyword evidence="10" id="KW-0407">Ion channel</keyword>